<dbReference type="Proteomes" id="UP000248340">
    <property type="component" value="Unassembled WGS sequence"/>
</dbReference>
<dbReference type="InterPro" id="IPR041247">
    <property type="entry name" value="Rad52_fam"/>
</dbReference>
<evidence type="ECO:0000313" key="5">
    <source>
        <dbReference type="EMBL" id="PYH83768.1"/>
    </source>
</evidence>
<organism evidence="5 6">
    <name type="scientific">Aspergillus uvarum CBS 121591</name>
    <dbReference type="NCBI Taxonomy" id="1448315"/>
    <lineage>
        <taxon>Eukaryota</taxon>
        <taxon>Fungi</taxon>
        <taxon>Dikarya</taxon>
        <taxon>Ascomycota</taxon>
        <taxon>Pezizomycotina</taxon>
        <taxon>Eurotiomycetes</taxon>
        <taxon>Eurotiomycetidae</taxon>
        <taxon>Eurotiales</taxon>
        <taxon>Aspergillaceae</taxon>
        <taxon>Aspergillus</taxon>
        <taxon>Aspergillus subgen. Circumdati</taxon>
    </lineage>
</organism>
<gene>
    <name evidence="5" type="ORF">BO82DRAFT_363001</name>
</gene>
<evidence type="ECO:0000256" key="3">
    <source>
        <dbReference type="ARBA" id="ARBA00023172"/>
    </source>
</evidence>
<keyword evidence="2" id="KW-0227">DNA damage</keyword>
<dbReference type="GO" id="GO:0045002">
    <property type="term" value="P:double-strand break repair via single-strand annealing"/>
    <property type="evidence" value="ECO:0007669"/>
    <property type="project" value="TreeGrafter"/>
</dbReference>
<dbReference type="EMBL" id="KZ821687">
    <property type="protein sequence ID" value="PYH83768.1"/>
    <property type="molecule type" value="Genomic_DNA"/>
</dbReference>
<dbReference type="SUPFAM" id="SSF54768">
    <property type="entry name" value="dsRNA-binding domain-like"/>
    <property type="match status" value="1"/>
</dbReference>
<dbReference type="Pfam" id="PF04098">
    <property type="entry name" value="Rad52_Rad22"/>
    <property type="match status" value="1"/>
</dbReference>
<dbReference type="STRING" id="1448315.A0A319D737"/>
<sequence length="171" mass="19157">MAAEQEKPHGREAMRAKLDGQLGAEFIRERPGPGGQKLQYVSEADVIRIMNDVFGFDGYSTAVLDVPSPWPVNEISDGKWEVMAMARVRITVYVDGRQVSREAAGEGMMSGTRDRLMAMGKTMKEAETDALKRAFRQFGELLNCVYDEEYLVKLSCDDEVGRYAHQSNLGR</sequence>
<evidence type="ECO:0000256" key="2">
    <source>
        <dbReference type="ARBA" id="ARBA00022763"/>
    </source>
</evidence>
<dbReference type="Gene3D" id="3.30.390.80">
    <property type="entry name" value="DNA repair protein Rad52/59/22"/>
    <property type="match status" value="1"/>
</dbReference>
<evidence type="ECO:0000256" key="4">
    <source>
        <dbReference type="ARBA" id="ARBA00023204"/>
    </source>
</evidence>
<accession>A0A319D737</accession>
<dbReference type="PANTHER" id="PTHR12132">
    <property type="entry name" value="DNA REPAIR AND RECOMBINATION PROTEIN RAD52, RAD59"/>
    <property type="match status" value="1"/>
</dbReference>
<keyword evidence="6" id="KW-1185">Reference proteome</keyword>
<evidence type="ECO:0000313" key="6">
    <source>
        <dbReference type="Proteomes" id="UP000248340"/>
    </source>
</evidence>
<keyword evidence="4" id="KW-0234">DNA repair</keyword>
<dbReference type="InterPro" id="IPR042525">
    <property type="entry name" value="Rad52_Rad59_Rad22_sf"/>
</dbReference>
<dbReference type="InterPro" id="IPR007232">
    <property type="entry name" value="Rad52_Rad59_Rad22"/>
</dbReference>
<dbReference type="PANTHER" id="PTHR12132:SF1">
    <property type="entry name" value="DNA REPAIR PROTEIN RAD52 HOMOLOG"/>
    <property type="match status" value="1"/>
</dbReference>
<proteinExistence type="inferred from homology"/>
<dbReference type="AlphaFoldDB" id="A0A319D737"/>
<dbReference type="GeneID" id="37139619"/>
<dbReference type="VEuPathDB" id="FungiDB:BO82DRAFT_363001"/>
<name>A0A319D737_9EURO</name>
<dbReference type="GO" id="GO:0005634">
    <property type="term" value="C:nucleus"/>
    <property type="evidence" value="ECO:0007669"/>
    <property type="project" value="TreeGrafter"/>
</dbReference>
<dbReference type="GO" id="GO:0006312">
    <property type="term" value="P:mitotic recombination"/>
    <property type="evidence" value="ECO:0007669"/>
    <property type="project" value="TreeGrafter"/>
</dbReference>
<keyword evidence="3" id="KW-0233">DNA recombination</keyword>
<dbReference type="GO" id="GO:0000724">
    <property type="term" value="P:double-strand break repair via homologous recombination"/>
    <property type="evidence" value="ECO:0007669"/>
    <property type="project" value="TreeGrafter"/>
</dbReference>
<dbReference type="RefSeq" id="XP_025493968.1">
    <property type="nucleotide sequence ID" value="XM_025636878.1"/>
</dbReference>
<protein>
    <submittedName>
        <fullName evidence="5">Recombination protein Rad52</fullName>
    </submittedName>
</protein>
<dbReference type="OrthoDB" id="206565at2759"/>
<reference evidence="5 6" key="1">
    <citation type="submission" date="2016-12" db="EMBL/GenBank/DDBJ databases">
        <title>The genomes of Aspergillus section Nigri reveals drivers in fungal speciation.</title>
        <authorList>
            <consortium name="DOE Joint Genome Institute"/>
            <person name="Vesth T.C."/>
            <person name="Nybo J."/>
            <person name="Theobald S."/>
            <person name="Brandl J."/>
            <person name="Frisvad J.C."/>
            <person name="Nielsen K.F."/>
            <person name="Lyhne E.K."/>
            <person name="Kogle M.E."/>
            <person name="Kuo A."/>
            <person name="Riley R."/>
            <person name="Clum A."/>
            <person name="Nolan M."/>
            <person name="Lipzen A."/>
            <person name="Salamov A."/>
            <person name="Henrissat B."/>
            <person name="Wiebenga A."/>
            <person name="De Vries R.P."/>
            <person name="Grigoriev I.V."/>
            <person name="Mortensen U.H."/>
            <person name="Andersen M.R."/>
            <person name="Baker S.E."/>
        </authorList>
    </citation>
    <scope>NUCLEOTIDE SEQUENCE [LARGE SCALE GENOMIC DNA]</scope>
    <source>
        <strain evidence="5 6">CBS 121591</strain>
    </source>
</reference>
<evidence type="ECO:0000256" key="1">
    <source>
        <dbReference type="ARBA" id="ARBA00006638"/>
    </source>
</evidence>
<comment type="similarity">
    <text evidence="1">Belongs to the RAD52 family.</text>
</comment>